<evidence type="ECO:0000256" key="1">
    <source>
        <dbReference type="SAM" id="Phobius"/>
    </source>
</evidence>
<keyword evidence="1" id="KW-0812">Transmembrane</keyword>
<evidence type="ECO:0000313" key="2">
    <source>
        <dbReference type="EMBL" id="KAK1603182.1"/>
    </source>
</evidence>
<keyword evidence="1" id="KW-0472">Membrane</keyword>
<keyword evidence="3" id="KW-1185">Reference proteome</keyword>
<accession>A0AAD8VD34</accession>
<evidence type="ECO:0000313" key="3">
    <source>
        <dbReference type="Proteomes" id="UP001231189"/>
    </source>
</evidence>
<dbReference type="AlphaFoldDB" id="A0AAD8VD34"/>
<keyword evidence="1" id="KW-1133">Transmembrane helix</keyword>
<organism evidence="2 3">
    <name type="scientific">Lolium multiflorum</name>
    <name type="common">Italian ryegrass</name>
    <name type="synonym">Lolium perenne subsp. multiflorum</name>
    <dbReference type="NCBI Taxonomy" id="4521"/>
    <lineage>
        <taxon>Eukaryota</taxon>
        <taxon>Viridiplantae</taxon>
        <taxon>Streptophyta</taxon>
        <taxon>Embryophyta</taxon>
        <taxon>Tracheophyta</taxon>
        <taxon>Spermatophyta</taxon>
        <taxon>Magnoliopsida</taxon>
        <taxon>Liliopsida</taxon>
        <taxon>Poales</taxon>
        <taxon>Poaceae</taxon>
        <taxon>BOP clade</taxon>
        <taxon>Pooideae</taxon>
        <taxon>Poodae</taxon>
        <taxon>Poeae</taxon>
        <taxon>Poeae Chloroplast Group 2 (Poeae type)</taxon>
        <taxon>Loliodinae</taxon>
        <taxon>Loliinae</taxon>
        <taxon>Lolium</taxon>
    </lineage>
</organism>
<dbReference type="Pfam" id="PF04827">
    <property type="entry name" value="Plant_tran"/>
    <property type="match status" value="1"/>
</dbReference>
<proteinExistence type="predicted"/>
<dbReference type="PANTHER" id="PTHR47150:SF6">
    <property type="entry name" value="OS01G0872900 PROTEIN"/>
    <property type="match status" value="1"/>
</dbReference>
<gene>
    <name evidence="2" type="ORF">QYE76_016552</name>
</gene>
<protein>
    <submittedName>
        <fullName evidence="2">Uncharacterized protein</fullName>
    </submittedName>
</protein>
<reference evidence="2" key="1">
    <citation type="submission" date="2023-07" db="EMBL/GenBank/DDBJ databases">
        <title>A chromosome-level genome assembly of Lolium multiflorum.</title>
        <authorList>
            <person name="Chen Y."/>
            <person name="Copetti D."/>
            <person name="Kolliker R."/>
            <person name="Studer B."/>
        </authorList>
    </citation>
    <scope>NUCLEOTIDE SEQUENCE</scope>
    <source>
        <strain evidence="2">02402/16</strain>
        <tissue evidence="2">Leaf</tissue>
    </source>
</reference>
<dbReference type="EMBL" id="JAUUTY010000110">
    <property type="protein sequence ID" value="KAK1603182.1"/>
    <property type="molecule type" value="Genomic_DNA"/>
</dbReference>
<dbReference type="PANTHER" id="PTHR47150">
    <property type="entry name" value="OS12G0169200 PROTEIN"/>
    <property type="match status" value="1"/>
</dbReference>
<name>A0AAD8VD34_LOLMU</name>
<sequence length="360" mass="41683">MDSDEEEEQMFVELMQEEMAAAAQDEEHMMILGCLASMYAGLATGRRGGSAPGRRKCKPRQRMEGYCMLYADYFADNPLHGESVFRRRFRMSRKLFLEIVYAIRDFDPYFRCKADCTGLVGFSSQKCTVAMRMLAYGAPDDSADDYLRMAESTALDCFYRFCRAVIAVFGDYYLRSPTVEDTQRILATNEARGFPGMLGSIDCMHWQWKNCPFAWQGMYKGHKKGCTVILEAVATHDLGWEPKRKLARQADDPWYIAYQDESTQWCSQRMDLEEKVANLGDELARKNLMIFELKRIVEEEKKNSELIRKEKLRVETDLAVFDQVVENLEHELKVMEEEKSIFICAVLLGVIPVLAVMWFW</sequence>
<feature type="transmembrane region" description="Helical" evidence="1">
    <location>
        <begin position="340"/>
        <end position="359"/>
    </location>
</feature>
<comment type="caution">
    <text evidence="2">The sequence shown here is derived from an EMBL/GenBank/DDBJ whole genome shotgun (WGS) entry which is preliminary data.</text>
</comment>
<dbReference type="Proteomes" id="UP001231189">
    <property type="component" value="Unassembled WGS sequence"/>
</dbReference>
<dbReference type="InterPro" id="IPR006912">
    <property type="entry name" value="Harbinger_derived_prot"/>
</dbReference>